<feature type="transmembrane region" description="Helical" evidence="1">
    <location>
        <begin position="122"/>
        <end position="142"/>
    </location>
</feature>
<evidence type="ECO:0000313" key="3">
    <source>
        <dbReference type="EMBL" id="BDA65362.1"/>
    </source>
</evidence>
<feature type="transmembrane region" description="Helical" evidence="1">
    <location>
        <begin position="61"/>
        <end position="81"/>
    </location>
</feature>
<keyword evidence="1" id="KW-0472">Membrane</keyword>
<gene>
    <name evidence="3" type="ORF">MANAM107_21960</name>
</gene>
<dbReference type="Gene3D" id="1.10.287.70">
    <property type="match status" value="1"/>
</dbReference>
<proteinExistence type="predicted"/>
<keyword evidence="1" id="KW-1133">Transmembrane helix</keyword>
<dbReference type="Pfam" id="PF07885">
    <property type="entry name" value="Ion_trans_2"/>
    <property type="match status" value="1"/>
</dbReference>
<reference evidence="3 4" key="1">
    <citation type="submission" date="2021-08" db="EMBL/GenBank/DDBJ databases">
        <title>Whole genome sequence of novel Actinomyces species strain MAS-1.</title>
        <authorList>
            <person name="Saito M."/>
            <person name="Kuwahara N."/>
            <person name="Takizawa T."/>
            <person name="Gotouda H."/>
            <person name="Ochiai T."/>
        </authorList>
    </citation>
    <scope>NUCLEOTIDE SEQUENCE [LARGE SCALE GENOMIC DNA]</scope>
    <source>
        <strain evidence="3 4">MAS-1</strain>
    </source>
</reference>
<dbReference type="SUPFAM" id="SSF81324">
    <property type="entry name" value="Voltage-gated potassium channels"/>
    <property type="match status" value="1"/>
</dbReference>
<accession>A0ABM7UE86</accession>
<organism evidence="3 4">
    <name type="scientific">Actinomyces capricornis</name>
    <dbReference type="NCBI Taxonomy" id="2755559"/>
    <lineage>
        <taxon>Bacteria</taxon>
        <taxon>Bacillati</taxon>
        <taxon>Actinomycetota</taxon>
        <taxon>Actinomycetes</taxon>
        <taxon>Actinomycetales</taxon>
        <taxon>Actinomycetaceae</taxon>
        <taxon>Actinomyces</taxon>
    </lineage>
</organism>
<evidence type="ECO:0000259" key="2">
    <source>
        <dbReference type="Pfam" id="PF07885"/>
    </source>
</evidence>
<dbReference type="Proteomes" id="UP000824496">
    <property type="component" value="Chromosome"/>
</dbReference>
<keyword evidence="1" id="KW-0812">Transmembrane</keyword>
<feature type="transmembrane region" description="Helical" evidence="1">
    <location>
        <begin position="7"/>
        <end position="24"/>
    </location>
</feature>
<protein>
    <submittedName>
        <fullName evidence="3">Membrane protein</fullName>
    </submittedName>
</protein>
<name>A0ABM7UE86_9ACTO</name>
<feature type="transmembrane region" description="Helical" evidence="1">
    <location>
        <begin position="30"/>
        <end position="49"/>
    </location>
</feature>
<keyword evidence="4" id="KW-1185">Reference proteome</keyword>
<sequence length="167" mass="17859">MSRRTVEHLVVAALTIGAFYVLPVSPDKDLPARTGMSVVLLAGLAGVVIRQLRYYSERIGRLVNVFIAAVAMLALICYAIAVHQPEQFTGLETRTDALYFTITTLSTVGYGDIHPVGQAARALVAMMIIFDVVLLGALASAVSDSLRRVRQGSSRGTGRPQEGGGEQ</sequence>
<evidence type="ECO:0000313" key="4">
    <source>
        <dbReference type="Proteomes" id="UP000824496"/>
    </source>
</evidence>
<dbReference type="RefSeq" id="WP_223908291.1">
    <property type="nucleotide sequence ID" value="NZ_AP025017.1"/>
</dbReference>
<evidence type="ECO:0000256" key="1">
    <source>
        <dbReference type="SAM" id="Phobius"/>
    </source>
</evidence>
<dbReference type="EMBL" id="AP025017">
    <property type="protein sequence ID" value="BDA65362.1"/>
    <property type="molecule type" value="Genomic_DNA"/>
</dbReference>
<feature type="domain" description="Potassium channel" evidence="2">
    <location>
        <begin position="71"/>
        <end position="146"/>
    </location>
</feature>
<dbReference type="InterPro" id="IPR013099">
    <property type="entry name" value="K_chnl_dom"/>
</dbReference>